<evidence type="ECO:0000313" key="2">
    <source>
        <dbReference type="Proteomes" id="UP001529510"/>
    </source>
</evidence>
<name>A0ABD0RV76_CIRMR</name>
<sequence length="92" mass="10247">RLCDAIAAIAEVFKLTDPALLYLEVSTLVSKYPDIREEHIVALREMRQTIIETLNQNKPSSSSVSQPVFRDITVPSITMTAMTSMAVPKLLK</sequence>
<dbReference type="EMBL" id="JAMKFB020000002">
    <property type="protein sequence ID" value="KAL0201702.1"/>
    <property type="molecule type" value="Genomic_DNA"/>
</dbReference>
<proteinExistence type="predicted"/>
<dbReference type="Proteomes" id="UP001529510">
    <property type="component" value="Unassembled WGS sequence"/>
</dbReference>
<comment type="caution">
    <text evidence="1">The sequence shown here is derived from an EMBL/GenBank/DDBJ whole genome shotgun (WGS) entry which is preliminary data.</text>
</comment>
<gene>
    <name evidence="1" type="ORF">M9458_004889</name>
</gene>
<dbReference type="AlphaFoldDB" id="A0ABD0RV76"/>
<evidence type="ECO:0000313" key="1">
    <source>
        <dbReference type="EMBL" id="KAL0201702.1"/>
    </source>
</evidence>
<accession>A0ABD0RV76</accession>
<protein>
    <submittedName>
        <fullName evidence="1">Uncharacterized protein</fullName>
    </submittedName>
</protein>
<keyword evidence="2" id="KW-1185">Reference proteome</keyword>
<reference evidence="1 2" key="1">
    <citation type="submission" date="2024-05" db="EMBL/GenBank/DDBJ databases">
        <title>Genome sequencing and assembly of Indian major carp, Cirrhinus mrigala (Hamilton, 1822).</title>
        <authorList>
            <person name="Mohindra V."/>
            <person name="Chowdhury L.M."/>
            <person name="Lal K."/>
            <person name="Jena J.K."/>
        </authorList>
    </citation>
    <scope>NUCLEOTIDE SEQUENCE [LARGE SCALE GENOMIC DNA]</scope>
    <source>
        <strain evidence="1">CM1030</strain>
        <tissue evidence="1">Blood</tissue>
    </source>
</reference>
<dbReference type="Pfam" id="PF06046">
    <property type="entry name" value="Sec6"/>
    <property type="match status" value="1"/>
</dbReference>
<feature type="non-terminal residue" evidence="1">
    <location>
        <position position="1"/>
    </location>
</feature>
<dbReference type="InterPro" id="IPR010326">
    <property type="entry name" value="EXOC3/Sec6"/>
</dbReference>
<organism evidence="1 2">
    <name type="scientific">Cirrhinus mrigala</name>
    <name type="common">Mrigala</name>
    <dbReference type="NCBI Taxonomy" id="683832"/>
    <lineage>
        <taxon>Eukaryota</taxon>
        <taxon>Metazoa</taxon>
        <taxon>Chordata</taxon>
        <taxon>Craniata</taxon>
        <taxon>Vertebrata</taxon>
        <taxon>Euteleostomi</taxon>
        <taxon>Actinopterygii</taxon>
        <taxon>Neopterygii</taxon>
        <taxon>Teleostei</taxon>
        <taxon>Ostariophysi</taxon>
        <taxon>Cypriniformes</taxon>
        <taxon>Cyprinidae</taxon>
        <taxon>Labeoninae</taxon>
        <taxon>Labeonini</taxon>
        <taxon>Cirrhinus</taxon>
    </lineage>
</organism>